<dbReference type="STRING" id="288705.RSal33209_3498"/>
<evidence type="ECO:0000313" key="2">
    <source>
        <dbReference type="Proteomes" id="UP000002007"/>
    </source>
</evidence>
<keyword evidence="2" id="KW-1185">Reference proteome</keyword>
<evidence type="ECO:0000313" key="1">
    <source>
        <dbReference type="EMBL" id="ABY25207.1"/>
    </source>
</evidence>
<sequence>MNCASSVPAHRRLAKILPHATCSGWGEREALSDSFVNFAMYALADEPCWQIHVELDFSFRHLGMLANQPLAAKHNSTRRPRVQRWSYARVDCPG</sequence>
<dbReference type="AlphaFoldDB" id="A9WVI6"/>
<dbReference type="HOGENOM" id="CLU_2384092_0_0_11"/>
<organism evidence="1 2">
    <name type="scientific">Renibacterium salmoninarum (strain ATCC 33209 / DSM 20767 / JCM 11484 / NBRC 15589 / NCIMB 2235)</name>
    <dbReference type="NCBI Taxonomy" id="288705"/>
    <lineage>
        <taxon>Bacteria</taxon>
        <taxon>Bacillati</taxon>
        <taxon>Actinomycetota</taxon>
        <taxon>Actinomycetes</taxon>
        <taxon>Micrococcales</taxon>
        <taxon>Micrococcaceae</taxon>
        <taxon>Renibacterium</taxon>
    </lineage>
</organism>
<accession>A9WVI6</accession>
<reference evidence="2" key="1">
    <citation type="journal article" date="2008" name="J. Bacteriol.">
        <title>Genome sequence of the fish pathogen Renibacterium salmoninarum suggests reductive evolution away from an environmental Arthrobacter ancestor.</title>
        <authorList>
            <person name="Wiens G.D."/>
            <person name="Rockey D.D."/>
            <person name="Wu Z."/>
            <person name="Chang J."/>
            <person name="Levy R."/>
            <person name="Crane S."/>
            <person name="Chen D.S."/>
            <person name="Capri G.R."/>
            <person name="Burnett J.R."/>
            <person name="Sudheesh P.S."/>
            <person name="Schipma M.J."/>
            <person name="Burd H."/>
            <person name="Bhattacharyya A."/>
            <person name="Rhodes L.D."/>
            <person name="Kaul R."/>
            <person name="Strom M.S."/>
        </authorList>
    </citation>
    <scope>NUCLEOTIDE SEQUENCE [LARGE SCALE GENOMIC DNA]</scope>
    <source>
        <strain evidence="2">ATCC 33209 / DSM 20767 / JCM 11484 / NBRC 15589 / NCIMB 2235</strain>
    </source>
</reference>
<proteinExistence type="predicted"/>
<dbReference type="Proteomes" id="UP000002007">
    <property type="component" value="Chromosome"/>
</dbReference>
<name>A9WVI6_RENSM</name>
<dbReference type="KEGG" id="rsa:RSal33209_3498"/>
<gene>
    <name evidence="1" type="ordered locus">RSal33209_3498</name>
</gene>
<dbReference type="EMBL" id="CP000910">
    <property type="protein sequence ID" value="ABY25207.1"/>
    <property type="molecule type" value="Genomic_DNA"/>
</dbReference>
<protein>
    <submittedName>
        <fullName evidence="1">Uncharacterized protein</fullName>
    </submittedName>
</protein>